<dbReference type="Proteomes" id="UP000639396">
    <property type="component" value="Unassembled WGS sequence"/>
</dbReference>
<feature type="chain" id="PRO_5037481259" evidence="2">
    <location>
        <begin position="28"/>
        <end position="438"/>
    </location>
</feature>
<accession>A0A927C5R4</accession>
<dbReference type="PANTHER" id="PTHR43649:SF12">
    <property type="entry name" value="DIACETYLCHITOBIOSE BINDING PROTEIN DASA"/>
    <property type="match status" value="1"/>
</dbReference>
<comment type="caution">
    <text evidence="3">The sequence shown here is derived from an EMBL/GenBank/DDBJ whole genome shotgun (WGS) entry which is preliminary data.</text>
</comment>
<evidence type="ECO:0000313" key="3">
    <source>
        <dbReference type="EMBL" id="MBD2861868.1"/>
    </source>
</evidence>
<dbReference type="Gene3D" id="3.40.190.10">
    <property type="entry name" value="Periplasmic binding protein-like II"/>
    <property type="match status" value="1"/>
</dbReference>
<dbReference type="PROSITE" id="PS51257">
    <property type="entry name" value="PROKAR_LIPOPROTEIN"/>
    <property type="match status" value="1"/>
</dbReference>
<name>A0A927C5R4_9BACL</name>
<proteinExistence type="predicted"/>
<dbReference type="RefSeq" id="WP_190926247.1">
    <property type="nucleotide sequence ID" value="NZ_JACXJA010000007.1"/>
</dbReference>
<gene>
    <name evidence="3" type="ORF">IDH45_07720</name>
</gene>
<dbReference type="PANTHER" id="PTHR43649">
    <property type="entry name" value="ARABINOSE-BINDING PROTEIN-RELATED"/>
    <property type="match status" value="1"/>
</dbReference>
<protein>
    <submittedName>
        <fullName evidence="3">Extracellular solute-binding protein</fullName>
    </submittedName>
</protein>
<sequence>MNVNLKKGLVFVSLSVLLAACGGQNGATGGTSAGSETPPAGNPAEAPEKLKDPVTINFFYNGYSGSLMDEWKAKVKDKYNIILNPYLNENIDNLIASGVKLDLIAYSAGGLFKAMDLQLTSDMSDLIAKYKFDMSRLAPGVLDSVRMYTDKNDISVMPYELNNNVVIYNKTIFNKFGVPFPKDGMTWEELNELVKKVSRVDSGIQYRGFAYSGLNLIYKNQMGLPFVDPASNKSLVNTDAWKKWLSTMAGLYQVSNNDLVNAKEDQLFFKEQSLAMRGGPSPLELLPPAIESGLEWDAITNPRFAGMENVGSQMNAPFLAIPPNSPHRDEAFKVIMFFLSDEMQAENARAGRVPVLKTDSVVKEFGTKLPFLNGTNYAKAVFADTIGKPIRVTKYDGTVRSQLSAAIVDVATGKSDVNTALRTVEENANKAIEAAMKK</sequence>
<organism evidence="3 4">
    <name type="scientific">Paenibacillus oceani</name>
    <dbReference type="NCBI Taxonomy" id="2772510"/>
    <lineage>
        <taxon>Bacteria</taxon>
        <taxon>Bacillati</taxon>
        <taxon>Bacillota</taxon>
        <taxon>Bacilli</taxon>
        <taxon>Bacillales</taxon>
        <taxon>Paenibacillaceae</taxon>
        <taxon>Paenibacillus</taxon>
    </lineage>
</organism>
<dbReference type="AlphaFoldDB" id="A0A927C5R4"/>
<dbReference type="InterPro" id="IPR006059">
    <property type="entry name" value="SBP"/>
</dbReference>
<dbReference type="Pfam" id="PF01547">
    <property type="entry name" value="SBP_bac_1"/>
    <property type="match status" value="1"/>
</dbReference>
<dbReference type="InterPro" id="IPR050490">
    <property type="entry name" value="Bact_solute-bd_prot1"/>
</dbReference>
<keyword evidence="2" id="KW-0732">Signal</keyword>
<evidence type="ECO:0000313" key="4">
    <source>
        <dbReference type="Proteomes" id="UP000639396"/>
    </source>
</evidence>
<feature type="signal peptide" evidence="2">
    <location>
        <begin position="1"/>
        <end position="27"/>
    </location>
</feature>
<keyword evidence="4" id="KW-1185">Reference proteome</keyword>
<feature type="region of interest" description="Disordered" evidence="1">
    <location>
        <begin position="28"/>
        <end position="48"/>
    </location>
</feature>
<evidence type="ECO:0000256" key="2">
    <source>
        <dbReference type="SAM" id="SignalP"/>
    </source>
</evidence>
<reference evidence="3" key="1">
    <citation type="submission" date="2020-09" db="EMBL/GenBank/DDBJ databases">
        <title>A novel bacterium of genus Paenibacillus, isolated from South China Sea.</title>
        <authorList>
            <person name="Huang H."/>
            <person name="Mo K."/>
            <person name="Hu Y."/>
        </authorList>
    </citation>
    <scope>NUCLEOTIDE SEQUENCE</scope>
    <source>
        <strain evidence="3">IB182363</strain>
    </source>
</reference>
<dbReference type="EMBL" id="JACXJA010000007">
    <property type="protein sequence ID" value="MBD2861868.1"/>
    <property type="molecule type" value="Genomic_DNA"/>
</dbReference>
<dbReference type="SUPFAM" id="SSF53850">
    <property type="entry name" value="Periplasmic binding protein-like II"/>
    <property type="match status" value="1"/>
</dbReference>
<evidence type="ECO:0000256" key="1">
    <source>
        <dbReference type="SAM" id="MobiDB-lite"/>
    </source>
</evidence>